<evidence type="ECO:0000259" key="4">
    <source>
        <dbReference type="PROSITE" id="PS50893"/>
    </source>
</evidence>
<dbReference type="GO" id="GO:0022857">
    <property type="term" value="F:transmembrane transporter activity"/>
    <property type="evidence" value="ECO:0007669"/>
    <property type="project" value="TreeGrafter"/>
</dbReference>
<dbReference type="InterPro" id="IPR003593">
    <property type="entry name" value="AAA+_ATPase"/>
</dbReference>
<dbReference type="FunFam" id="3.40.50.300:FF:000032">
    <property type="entry name" value="Export ABC transporter ATP-binding protein"/>
    <property type="match status" value="1"/>
</dbReference>
<dbReference type="SMART" id="SM00382">
    <property type="entry name" value="AAA"/>
    <property type="match status" value="1"/>
</dbReference>
<dbReference type="PROSITE" id="PS00211">
    <property type="entry name" value="ABC_TRANSPORTER_1"/>
    <property type="match status" value="1"/>
</dbReference>
<dbReference type="SUPFAM" id="SSF52540">
    <property type="entry name" value="P-loop containing nucleoside triphosphate hydrolases"/>
    <property type="match status" value="1"/>
</dbReference>
<dbReference type="RefSeq" id="WP_185256089.1">
    <property type="nucleotide sequence ID" value="NZ_AP023368.1"/>
</dbReference>
<keyword evidence="1" id="KW-0813">Transport</keyword>
<dbReference type="CDD" id="cd03255">
    <property type="entry name" value="ABC_MJ0796_LolCDE_FtsE"/>
    <property type="match status" value="1"/>
</dbReference>
<dbReference type="InterPro" id="IPR017871">
    <property type="entry name" value="ABC_transporter-like_CS"/>
</dbReference>
<dbReference type="KEGG" id="acht:bsdcttw_34550"/>
<dbReference type="InterPro" id="IPR027417">
    <property type="entry name" value="P-loop_NTPase"/>
</dbReference>
<evidence type="ECO:0000313" key="6">
    <source>
        <dbReference type="Proteomes" id="UP000515703"/>
    </source>
</evidence>
<dbReference type="InterPro" id="IPR017911">
    <property type="entry name" value="MacB-like_ATP-bd"/>
</dbReference>
<dbReference type="AlphaFoldDB" id="A0A7I8DSY5"/>
<name>A0A7I8DSY5_9FIRM</name>
<dbReference type="EMBL" id="AP023368">
    <property type="protein sequence ID" value="BCK00415.1"/>
    <property type="molecule type" value="Genomic_DNA"/>
</dbReference>
<dbReference type="GO" id="GO:0016887">
    <property type="term" value="F:ATP hydrolysis activity"/>
    <property type="evidence" value="ECO:0007669"/>
    <property type="project" value="InterPro"/>
</dbReference>
<dbReference type="Gene3D" id="3.40.50.300">
    <property type="entry name" value="P-loop containing nucleotide triphosphate hydrolases"/>
    <property type="match status" value="1"/>
</dbReference>
<evidence type="ECO:0000313" key="5">
    <source>
        <dbReference type="EMBL" id="BCK00415.1"/>
    </source>
</evidence>
<dbReference type="InterPro" id="IPR003439">
    <property type="entry name" value="ABC_transporter-like_ATP-bd"/>
</dbReference>
<evidence type="ECO:0000256" key="3">
    <source>
        <dbReference type="ARBA" id="ARBA00022840"/>
    </source>
</evidence>
<dbReference type="GO" id="GO:0005886">
    <property type="term" value="C:plasma membrane"/>
    <property type="evidence" value="ECO:0007669"/>
    <property type="project" value="TreeGrafter"/>
</dbReference>
<dbReference type="GO" id="GO:0005524">
    <property type="term" value="F:ATP binding"/>
    <property type="evidence" value="ECO:0007669"/>
    <property type="project" value="UniProtKB-KW"/>
</dbReference>
<protein>
    <submittedName>
        <fullName evidence="5">Macrolide export ATP-binding/permease protein MacB</fullName>
    </submittedName>
</protein>
<evidence type="ECO:0000256" key="2">
    <source>
        <dbReference type="ARBA" id="ARBA00022741"/>
    </source>
</evidence>
<dbReference type="Proteomes" id="UP000515703">
    <property type="component" value="Chromosome"/>
</dbReference>
<feature type="domain" description="ABC transporter" evidence="4">
    <location>
        <begin position="4"/>
        <end position="221"/>
    </location>
</feature>
<evidence type="ECO:0000256" key="1">
    <source>
        <dbReference type="ARBA" id="ARBA00022448"/>
    </source>
</evidence>
<dbReference type="PANTHER" id="PTHR24220:SF86">
    <property type="entry name" value="ABC TRANSPORTER ABCH.1"/>
    <property type="match status" value="1"/>
</dbReference>
<reference evidence="5 6" key="1">
    <citation type="submission" date="2020-08" db="EMBL/GenBank/DDBJ databases">
        <title>Draft genome sequencing of an Anaerocolumna strain isolated from anoxic soil subjected to BSD treatment.</title>
        <authorList>
            <person name="Uek A."/>
            <person name="Tonouchi A."/>
        </authorList>
    </citation>
    <scope>NUCLEOTIDE SEQUENCE [LARGE SCALE GENOMIC DNA]</scope>
    <source>
        <strain evidence="5 6">CTTW</strain>
    </source>
</reference>
<organism evidence="5 6">
    <name type="scientific">Anaerocolumna chitinilytica</name>
    <dbReference type="NCBI Taxonomy" id="1727145"/>
    <lineage>
        <taxon>Bacteria</taxon>
        <taxon>Bacillati</taxon>
        <taxon>Bacillota</taxon>
        <taxon>Clostridia</taxon>
        <taxon>Lachnospirales</taxon>
        <taxon>Lachnospiraceae</taxon>
        <taxon>Anaerocolumna</taxon>
    </lineage>
</organism>
<keyword evidence="3 5" id="KW-0067">ATP-binding</keyword>
<keyword evidence="2" id="KW-0547">Nucleotide-binding</keyword>
<dbReference type="PANTHER" id="PTHR24220">
    <property type="entry name" value="IMPORT ATP-BINDING PROTEIN"/>
    <property type="match status" value="1"/>
</dbReference>
<dbReference type="GO" id="GO:0098796">
    <property type="term" value="C:membrane protein complex"/>
    <property type="evidence" value="ECO:0007669"/>
    <property type="project" value="UniProtKB-ARBA"/>
</dbReference>
<keyword evidence="6" id="KW-1185">Reference proteome</keyword>
<dbReference type="Pfam" id="PF00005">
    <property type="entry name" value="ABC_tran"/>
    <property type="match status" value="1"/>
</dbReference>
<sequence length="221" mass="24633">MSQIELKNISKVYKEKGFETKALENIQLKVEKGEMLGIMGPSGSGKSTLLNILGCIDTPTNGQYLLNDKDIASYSLKEKAKIRNSQFGFILQDFALMERHRVDQNIELPMIYAKKSKKQRSETVRELLDLLGIADKGKVYPTMLSGGQRQRVAIARALAMDAEIILSDEPTGALDSKNSMALMDIFHRINETGKTIIIVTHDQAIAQHCSQILTMNDGVLY</sequence>
<reference evidence="5 6" key="2">
    <citation type="submission" date="2020-08" db="EMBL/GenBank/DDBJ databases">
        <authorList>
            <person name="Ueki A."/>
            <person name="Tonouchi A."/>
        </authorList>
    </citation>
    <scope>NUCLEOTIDE SEQUENCE [LARGE SCALE GENOMIC DNA]</scope>
    <source>
        <strain evidence="5 6">CTTW</strain>
    </source>
</reference>
<proteinExistence type="predicted"/>
<dbReference type="InterPro" id="IPR015854">
    <property type="entry name" value="ABC_transpr_LolD-like"/>
</dbReference>
<gene>
    <name evidence="5" type="primary">macB_2</name>
    <name evidence="5" type="ORF">bsdcttw_34550</name>
</gene>
<dbReference type="PROSITE" id="PS50893">
    <property type="entry name" value="ABC_TRANSPORTER_2"/>
    <property type="match status" value="1"/>
</dbReference>
<accession>A0A7I8DSY5</accession>